<evidence type="ECO:0000256" key="2">
    <source>
        <dbReference type="ARBA" id="ARBA00022448"/>
    </source>
</evidence>
<evidence type="ECO:0000259" key="12">
    <source>
        <dbReference type="PROSITE" id="PS50893"/>
    </source>
</evidence>
<dbReference type="OrthoDB" id="9787557at2"/>
<dbReference type="GO" id="GO:0016887">
    <property type="term" value="F:ATP hydrolysis activity"/>
    <property type="evidence" value="ECO:0007669"/>
    <property type="project" value="InterPro"/>
</dbReference>
<dbReference type="InterPro" id="IPR036640">
    <property type="entry name" value="ABC1_TM_sf"/>
</dbReference>
<keyword evidence="8 11" id="KW-0472">Membrane</keyword>
<evidence type="ECO:0000256" key="6">
    <source>
        <dbReference type="ARBA" id="ARBA00022840"/>
    </source>
</evidence>
<evidence type="ECO:0000256" key="11">
    <source>
        <dbReference type="SAM" id="Phobius"/>
    </source>
</evidence>
<dbReference type="InterPro" id="IPR022515">
    <property type="entry name" value="NHPM_micro_ABC2"/>
</dbReference>
<dbReference type="Pfam" id="PF00005">
    <property type="entry name" value="ABC_tran"/>
    <property type="match status" value="1"/>
</dbReference>
<evidence type="ECO:0000313" key="15">
    <source>
        <dbReference type="Proteomes" id="UP000034838"/>
    </source>
</evidence>
<name>A0A1J4PYI2_9ACTN</name>
<dbReference type="PROSITE" id="PS50893">
    <property type="entry name" value="ABC_TRANSPORTER_2"/>
    <property type="match status" value="1"/>
</dbReference>
<feature type="transmembrane region" description="Helical" evidence="11">
    <location>
        <begin position="715"/>
        <end position="738"/>
    </location>
</feature>
<evidence type="ECO:0000256" key="5">
    <source>
        <dbReference type="ARBA" id="ARBA00022741"/>
    </source>
</evidence>
<feature type="transmembrane region" description="Helical" evidence="11">
    <location>
        <begin position="496"/>
        <end position="513"/>
    </location>
</feature>
<dbReference type="SMART" id="SM00382">
    <property type="entry name" value="AAA"/>
    <property type="match status" value="1"/>
</dbReference>
<dbReference type="RefSeq" id="WP_053055570.1">
    <property type="nucleotide sequence ID" value="NZ_LBDA02000042.1"/>
</dbReference>
<feature type="domain" description="ABC transmembrane type-1" evidence="13">
    <location>
        <begin position="498"/>
        <end position="777"/>
    </location>
</feature>
<comment type="similarity">
    <text evidence="9">Belongs to the ABC transporter superfamily. Lipid exporter (TC 3.A.1.106) family.</text>
</comment>
<evidence type="ECO:0000256" key="3">
    <source>
        <dbReference type="ARBA" id="ARBA00022475"/>
    </source>
</evidence>
<feature type="transmembrane region" description="Helical" evidence="11">
    <location>
        <begin position="533"/>
        <end position="553"/>
    </location>
</feature>
<evidence type="ECO:0000259" key="13">
    <source>
        <dbReference type="PROSITE" id="PS50929"/>
    </source>
</evidence>
<proteinExistence type="inferred from homology"/>
<dbReference type="PANTHER" id="PTHR24221">
    <property type="entry name" value="ATP-BINDING CASSETTE SUB-FAMILY B"/>
    <property type="match status" value="1"/>
</dbReference>
<keyword evidence="2" id="KW-0813">Transport</keyword>
<protein>
    <submittedName>
        <fullName evidence="14">NHLP bacteriocin export ABC transporter permease/ATPase subunit</fullName>
    </submittedName>
</protein>
<accession>A0A1J4PYI2</accession>
<dbReference type="PANTHER" id="PTHR24221:SF654">
    <property type="entry name" value="ATP-BINDING CASSETTE SUB-FAMILY B MEMBER 6"/>
    <property type="match status" value="1"/>
</dbReference>
<dbReference type="AlphaFoldDB" id="A0A1J4PYI2"/>
<keyword evidence="3" id="KW-1003">Cell membrane</keyword>
<dbReference type="InterPro" id="IPR003593">
    <property type="entry name" value="AAA+_ATPase"/>
</dbReference>
<dbReference type="Pfam" id="PF00664">
    <property type="entry name" value="ABC_membrane"/>
    <property type="match status" value="1"/>
</dbReference>
<evidence type="ECO:0000313" key="14">
    <source>
        <dbReference type="EMBL" id="OIK25995.1"/>
    </source>
</evidence>
<dbReference type="NCBIfam" id="TIGR03797">
    <property type="entry name" value="NHLM_micro_ABC2"/>
    <property type="match status" value="1"/>
</dbReference>
<dbReference type="Proteomes" id="UP000034838">
    <property type="component" value="Unassembled WGS sequence"/>
</dbReference>
<evidence type="ECO:0000256" key="4">
    <source>
        <dbReference type="ARBA" id="ARBA00022692"/>
    </source>
</evidence>
<dbReference type="GO" id="GO:0034040">
    <property type="term" value="F:ATPase-coupled lipid transmembrane transporter activity"/>
    <property type="evidence" value="ECO:0007669"/>
    <property type="project" value="TreeGrafter"/>
</dbReference>
<organism evidence="14 15">
    <name type="scientific">Streptomyces malaysiense</name>
    <dbReference type="NCBI Taxonomy" id="1428626"/>
    <lineage>
        <taxon>Bacteria</taxon>
        <taxon>Bacillati</taxon>
        <taxon>Actinomycetota</taxon>
        <taxon>Actinomycetes</taxon>
        <taxon>Kitasatosporales</taxon>
        <taxon>Streptomycetaceae</taxon>
        <taxon>Streptomyces</taxon>
    </lineage>
</organism>
<evidence type="ECO:0000256" key="9">
    <source>
        <dbReference type="ARBA" id="ARBA00061644"/>
    </source>
</evidence>
<gene>
    <name evidence="14" type="ORF">VT52_018895</name>
</gene>
<evidence type="ECO:0000256" key="1">
    <source>
        <dbReference type="ARBA" id="ARBA00004651"/>
    </source>
</evidence>
<sequence length="1045" mass="111878">MTTSFFPFRYGQEALDLHELAMVLTPPQTDSAFALNVPGRIWFVTEGMLDLFAASPEEGGRWTFLCRVGTGTVLCGARPDGPTLVGKPLPGGAVRSCLLSEALALALPGAGHGGSPEGGRPPSRLAAHLADGLDAGFVALADAVRTELPPREFVPLETENTEAGSGSSRRARLAPGAMARSVDGAVWIQVIQGSVGLALTDVNERDAFPGPAAPAPPSQPAPARHDPPRPAPDAMDTIGWPGRVTKRILVTESDWVASEKGAVVGVLRTPEIMADPDFLGEVLSHQRLLMRRLADRMIIRRAAGRREMRQRRKLDAESLQRSARALGSVLDPFKLPGGGDLDPSDQDAYLAVARVVGHASGVAVTRGSTSEASDARLGPVERIAVSSRFRTRQIRLDGTWWRTDLGPLFAHLAPDDPAAPEGSSEASGAKRTPVALIWRRGRYEARESGGKSVAVGQGYAARLEKTAWMFYPPLPDEALTRGDLIRFGLRGSGRDAGVMLGLGLAAALLGLLIPVLTGKVLGTLVPHADRGPVTQVCVVLFAAALLSAALSAVQNLSLLRLEGRFEGRAQAAVWDRLLRLPTGFFTKVSTGELSNSAMGISTIREVLSGLTTQVVLGCLTFLTNMTLLFFYSVPLALMALALALGGGGICLIVGIKQTKWQKRLTEHDHKLAGILFQMLGGLSKLRVAVAEDRAYSHWALGFARSRRLSSRARRLQNVVTVFNSGYLLVCTLLLFALVGGPARHQMSTSGFLTFNSAFGLMLAACVQITGSVTMASAVVPLFDGLEPVISAVPEVSAVKESPGDLYGEIEVSNVTFRYHEDQPPVLHDVSFQVRPGEFVAIVGPTGCGKSTLLRLLIGFDEPTTGAVLYDGQDLSSLDVTAVRRQCGVVLQNGQLFAGSVLSNICGMGNYTLDEAWEAAEMAGLDEDLGRMPMGMHTVLSEGATTLSAGQRQRLMIARALIGRPRILFFDEATSALDNRTQEIVTQSMRRLNASRIVIAHRLSTVMRADRVLVLDAGRLVQAGSPDELLRDDDGMFYRLVQRQMS</sequence>
<keyword evidence="15" id="KW-1185">Reference proteome</keyword>
<reference evidence="14" key="1">
    <citation type="submission" date="2016-10" db="EMBL/GenBank/DDBJ databases">
        <title>Genome sequence of Streptomyces malaysiense MUSC 136.</title>
        <authorList>
            <person name="Lee L.-H."/>
            <person name="Ser H.-L."/>
        </authorList>
    </citation>
    <scope>NUCLEOTIDE SEQUENCE [LARGE SCALE GENOMIC DNA]</scope>
    <source>
        <strain evidence="14">MUSC 136</strain>
    </source>
</reference>
<evidence type="ECO:0000256" key="7">
    <source>
        <dbReference type="ARBA" id="ARBA00022989"/>
    </source>
</evidence>
<feature type="region of interest" description="Disordered" evidence="10">
    <location>
        <begin position="206"/>
        <end position="238"/>
    </location>
</feature>
<dbReference type="SUPFAM" id="SSF52540">
    <property type="entry name" value="P-loop containing nucleoside triphosphate hydrolases"/>
    <property type="match status" value="1"/>
</dbReference>
<dbReference type="GO" id="GO:0005524">
    <property type="term" value="F:ATP binding"/>
    <property type="evidence" value="ECO:0007669"/>
    <property type="project" value="UniProtKB-KW"/>
</dbReference>
<feature type="compositionally biased region" description="Pro residues" evidence="10">
    <location>
        <begin position="211"/>
        <end position="220"/>
    </location>
</feature>
<evidence type="ECO:0000256" key="10">
    <source>
        <dbReference type="SAM" id="MobiDB-lite"/>
    </source>
</evidence>
<dbReference type="PROSITE" id="PS00211">
    <property type="entry name" value="ABC_TRANSPORTER_1"/>
    <property type="match status" value="1"/>
</dbReference>
<feature type="domain" description="ABC transporter" evidence="12">
    <location>
        <begin position="809"/>
        <end position="1041"/>
    </location>
</feature>
<dbReference type="EMBL" id="LBDA02000042">
    <property type="protein sequence ID" value="OIK25995.1"/>
    <property type="molecule type" value="Genomic_DNA"/>
</dbReference>
<dbReference type="InterPro" id="IPR027417">
    <property type="entry name" value="P-loop_NTPase"/>
</dbReference>
<keyword evidence="6" id="KW-0067">ATP-binding</keyword>
<keyword evidence="7 11" id="KW-1133">Transmembrane helix</keyword>
<dbReference type="Gene3D" id="1.20.1560.10">
    <property type="entry name" value="ABC transporter type 1, transmembrane domain"/>
    <property type="match status" value="1"/>
</dbReference>
<dbReference type="InterPro" id="IPR011527">
    <property type="entry name" value="ABC1_TM_dom"/>
</dbReference>
<dbReference type="InterPro" id="IPR039421">
    <property type="entry name" value="Type_1_exporter"/>
</dbReference>
<dbReference type="InterPro" id="IPR017871">
    <property type="entry name" value="ABC_transporter-like_CS"/>
</dbReference>
<dbReference type="InterPro" id="IPR003439">
    <property type="entry name" value="ABC_transporter-like_ATP-bd"/>
</dbReference>
<feature type="transmembrane region" description="Helical" evidence="11">
    <location>
        <begin position="758"/>
        <end position="782"/>
    </location>
</feature>
<comment type="subcellular location">
    <subcellularLocation>
        <location evidence="1">Cell membrane</location>
        <topology evidence="1">Multi-pass membrane protein</topology>
    </subcellularLocation>
</comment>
<dbReference type="SUPFAM" id="SSF90123">
    <property type="entry name" value="ABC transporter transmembrane region"/>
    <property type="match status" value="1"/>
</dbReference>
<evidence type="ECO:0000256" key="8">
    <source>
        <dbReference type="ARBA" id="ARBA00023136"/>
    </source>
</evidence>
<dbReference type="PROSITE" id="PS50929">
    <property type="entry name" value="ABC_TM1F"/>
    <property type="match status" value="1"/>
</dbReference>
<dbReference type="GO" id="GO:0005886">
    <property type="term" value="C:plasma membrane"/>
    <property type="evidence" value="ECO:0007669"/>
    <property type="project" value="UniProtKB-SubCell"/>
</dbReference>
<dbReference type="GO" id="GO:0140359">
    <property type="term" value="F:ABC-type transporter activity"/>
    <property type="evidence" value="ECO:0007669"/>
    <property type="project" value="InterPro"/>
</dbReference>
<keyword evidence="4 11" id="KW-0812">Transmembrane</keyword>
<keyword evidence="5" id="KW-0547">Nucleotide-binding</keyword>
<dbReference type="Gene3D" id="3.40.50.300">
    <property type="entry name" value="P-loop containing nucleotide triphosphate hydrolases"/>
    <property type="match status" value="1"/>
</dbReference>
<feature type="transmembrane region" description="Helical" evidence="11">
    <location>
        <begin position="635"/>
        <end position="655"/>
    </location>
</feature>
<comment type="caution">
    <text evidence="14">The sequence shown here is derived from an EMBL/GenBank/DDBJ whole genome shotgun (WGS) entry which is preliminary data.</text>
</comment>
<dbReference type="FunFam" id="3.40.50.300:FF:000299">
    <property type="entry name" value="ABC transporter ATP-binding protein/permease"/>
    <property type="match status" value="1"/>
</dbReference>